<comment type="subcellular location">
    <subcellularLocation>
        <location evidence="1">Fimbrium</location>
    </subcellularLocation>
</comment>
<evidence type="ECO:0000256" key="1">
    <source>
        <dbReference type="ARBA" id="ARBA00004561"/>
    </source>
</evidence>
<dbReference type="EMBL" id="PKLF01000003">
    <property type="protein sequence ID" value="MBE8611687.1"/>
    <property type="molecule type" value="Genomic_DNA"/>
</dbReference>
<comment type="caution">
    <text evidence="6">The sequence shown here is derived from an EMBL/GenBank/DDBJ whole genome shotgun (WGS) entry which is preliminary data.</text>
</comment>
<dbReference type="AlphaFoldDB" id="A0A0A2RQY2"/>
<evidence type="ECO:0000313" key="6">
    <source>
        <dbReference type="EMBL" id="MBE8611687.1"/>
    </source>
</evidence>
<evidence type="ECO:0000256" key="2">
    <source>
        <dbReference type="ARBA" id="ARBA00022729"/>
    </source>
</evidence>
<name>A0A0A2RQY2_MORMO</name>
<dbReference type="Proteomes" id="UP001182247">
    <property type="component" value="Unassembled WGS sequence"/>
</dbReference>
<keyword evidence="3" id="KW-0281">Fimbrium</keyword>
<dbReference type="RefSeq" id="WP_004235893.1">
    <property type="nucleotide sequence ID" value="NZ_ABGYJJ040000001.1"/>
</dbReference>
<dbReference type="Proteomes" id="UP000650477">
    <property type="component" value="Unassembled WGS sequence"/>
</dbReference>
<feature type="chain" id="PRO_5014506676" evidence="4">
    <location>
        <begin position="22"/>
        <end position="333"/>
    </location>
</feature>
<reference evidence="7" key="2">
    <citation type="submission" date="2023-02" db="EMBL/GenBank/DDBJ databases">
        <title>Detection, antimicrobial susceptibility and genomic characterization of NDM-producing species of Morganellaceae, Yersiniaceae, and Enterobacteriaceae other than Klebsiella.</title>
        <authorList>
            <person name="Camargo C.H."/>
            <person name="Sacchi C.T."/>
            <person name="Campos K.R."/>
        </authorList>
    </citation>
    <scope>NUCLEOTIDE SEQUENCE</scope>
    <source>
        <strain evidence="7">1189_21</strain>
    </source>
</reference>
<dbReference type="PANTHER" id="PTHR33420">
    <property type="entry name" value="FIMBRIAL SUBUNIT ELFA-RELATED"/>
    <property type="match status" value="1"/>
</dbReference>
<keyword evidence="2 4" id="KW-0732">Signal</keyword>
<dbReference type="STRING" id="582.AL531_03110"/>
<proteinExistence type="predicted"/>
<dbReference type="Pfam" id="PF00419">
    <property type="entry name" value="Fimbrial"/>
    <property type="match status" value="1"/>
</dbReference>
<evidence type="ECO:0000313" key="8">
    <source>
        <dbReference type="Proteomes" id="UP000650477"/>
    </source>
</evidence>
<sequence>MMKKRYAIPLLMAFLPLPALAVVCSNAAGGTSEVFYDLTDSFTSANNQVGQVKVLTKNFSERVEGICPVHSGNNRTMRSYVANMPVVETEGSYKYLQLNDYLRGAMSITDSSAGTFYPPQDYVLMGTHPNVTKGKPFGIMDSNFTFRLKVTRRFVDQVVIPKKTLFTVYVTTANTDPLSTPVYTISYSGIINVPQQCKVGVNDIVVINFGKIGSQLFSQAGAGNKPATVNKKLENIAIQCTNVEAKAYLTLRIEAEKVNGNMIVSDNPDVGFIVGDQNGNALTPNNIGSVIPFQLDGAGSARTAITAWPVSVTGNKPKEGVFQSRGYLRVDYE</sequence>
<evidence type="ECO:0000256" key="4">
    <source>
        <dbReference type="SAM" id="SignalP"/>
    </source>
</evidence>
<gene>
    <name evidence="6" type="primary">fimH</name>
    <name evidence="6" type="ORF">CYG68_04545</name>
    <name evidence="7" type="ORF">OSC06_10595</name>
</gene>
<dbReference type="PANTHER" id="PTHR33420:SF31">
    <property type="entry name" value="TYPE 1 FIMBRIN D-MANNOSE SPECIFIC ADHESIN"/>
    <property type="match status" value="1"/>
</dbReference>
<dbReference type="InterPro" id="IPR008966">
    <property type="entry name" value="Adhesion_dom_sf"/>
</dbReference>
<dbReference type="SUPFAM" id="SSF49401">
    <property type="entry name" value="Bacterial adhesins"/>
    <property type="match status" value="1"/>
</dbReference>
<dbReference type="InterPro" id="IPR036937">
    <property type="entry name" value="Adhesion_dom_fimbrial_sf"/>
</dbReference>
<organism evidence="6 8">
    <name type="scientific">Morganella morganii</name>
    <name type="common">Proteus morganii</name>
    <dbReference type="NCBI Taxonomy" id="582"/>
    <lineage>
        <taxon>Bacteria</taxon>
        <taxon>Pseudomonadati</taxon>
        <taxon>Pseudomonadota</taxon>
        <taxon>Gammaproteobacteria</taxon>
        <taxon>Enterobacterales</taxon>
        <taxon>Morganellaceae</taxon>
        <taxon>Morganella</taxon>
    </lineage>
</organism>
<dbReference type="InterPro" id="IPR000259">
    <property type="entry name" value="Adhesion_dom_fimbrial"/>
</dbReference>
<feature type="signal peptide" evidence="4">
    <location>
        <begin position="1"/>
        <end position="21"/>
    </location>
</feature>
<reference evidence="6" key="1">
    <citation type="submission" date="2017-12" db="EMBL/GenBank/DDBJ databases">
        <title>Genome sequencing and analysis.</title>
        <authorList>
            <person name="Huang Y.-T."/>
        </authorList>
    </citation>
    <scope>NUCLEOTIDE SEQUENCE</scope>
    <source>
        <strain evidence="6">VGH116</strain>
    </source>
</reference>
<evidence type="ECO:0000259" key="5">
    <source>
        <dbReference type="Pfam" id="PF00419"/>
    </source>
</evidence>
<accession>A0A0A2RQY2</accession>
<evidence type="ECO:0000313" key="7">
    <source>
        <dbReference type="EMBL" id="MDS0898419.1"/>
    </source>
</evidence>
<dbReference type="GO" id="GO:0043709">
    <property type="term" value="P:cell adhesion involved in single-species biofilm formation"/>
    <property type="evidence" value="ECO:0007669"/>
    <property type="project" value="TreeGrafter"/>
</dbReference>
<dbReference type="GeneID" id="93361098"/>
<dbReference type="EMBL" id="JAPKIY010000016">
    <property type="protein sequence ID" value="MDS0898419.1"/>
    <property type="molecule type" value="Genomic_DNA"/>
</dbReference>
<dbReference type="InterPro" id="IPR050263">
    <property type="entry name" value="Bact_Fimbrial_Adh_Pro"/>
</dbReference>
<dbReference type="GO" id="GO:0009289">
    <property type="term" value="C:pilus"/>
    <property type="evidence" value="ECO:0007669"/>
    <property type="project" value="UniProtKB-SubCell"/>
</dbReference>
<dbReference type="OrthoDB" id="8582771at2"/>
<feature type="domain" description="Fimbrial-type adhesion" evidence="5">
    <location>
        <begin position="186"/>
        <end position="333"/>
    </location>
</feature>
<dbReference type="Gene3D" id="2.60.40.1090">
    <property type="entry name" value="Fimbrial-type adhesion domain"/>
    <property type="match status" value="1"/>
</dbReference>
<evidence type="ECO:0000256" key="3">
    <source>
        <dbReference type="ARBA" id="ARBA00023263"/>
    </source>
</evidence>
<protein>
    <submittedName>
        <fullName evidence="6">Fimbrial adhesin FimH</fullName>
    </submittedName>
</protein>